<dbReference type="SUPFAM" id="SSF56219">
    <property type="entry name" value="DNase I-like"/>
    <property type="match status" value="1"/>
</dbReference>
<evidence type="ECO:0000313" key="4">
    <source>
        <dbReference type="Proteomes" id="UP000319210"/>
    </source>
</evidence>
<dbReference type="Pfam" id="PF03372">
    <property type="entry name" value="Exo_endo_phos"/>
    <property type="match status" value="1"/>
</dbReference>
<keyword evidence="1" id="KW-0812">Transmembrane</keyword>
<comment type="caution">
    <text evidence="3">The sequence shown here is derived from an EMBL/GenBank/DDBJ whole genome shotgun (WGS) entry which is preliminary data.</text>
</comment>
<feature type="transmembrane region" description="Helical" evidence="1">
    <location>
        <begin position="57"/>
        <end position="74"/>
    </location>
</feature>
<dbReference type="GO" id="GO:0003824">
    <property type="term" value="F:catalytic activity"/>
    <property type="evidence" value="ECO:0007669"/>
    <property type="project" value="InterPro"/>
</dbReference>
<dbReference type="RefSeq" id="WP_230989024.1">
    <property type="nucleotide sequence ID" value="NZ_BJMM01000062.1"/>
</dbReference>
<evidence type="ECO:0000313" key="3">
    <source>
        <dbReference type="EMBL" id="GEB53762.1"/>
    </source>
</evidence>
<gene>
    <name evidence="3" type="ORF">SCA03_63130</name>
</gene>
<dbReference type="InterPro" id="IPR036691">
    <property type="entry name" value="Endo/exonu/phosph_ase_sf"/>
</dbReference>
<reference evidence="3 4" key="1">
    <citation type="submission" date="2019-06" db="EMBL/GenBank/DDBJ databases">
        <title>Whole genome shotgun sequence of Streptomyces cacaoi subsp. cacaoi NBRC 12748.</title>
        <authorList>
            <person name="Hosoyama A."/>
            <person name="Uohara A."/>
            <person name="Ohji S."/>
            <person name="Ichikawa N."/>
        </authorList>
    </citation>
    <scope>NUCLEOTIDE SEQUENCE [LARGE SCALE GENOMIC DNA]</scope>
    <source>
        <strain evidence="3 4">NBRC 12748</strain>
    </source>
</reference>
<dbReference type="AlphaFoldDB" id="A0A4Y3R805"/>
<proteinExistence type="predicted"/>
<keyword evidence="1" id="KW-0472">Membrane</keyword>
<organism evidence="3 4">
    <name type="scientific">Streptomyces cacaoi</name>
    <dbReference type="NCBI Taxonomy" id="1898"/>
    <lineage>
        <taxon>Bacteria</taxon>
        <taxon>Bacillati</taxon>
        <taxon>Actinomycetota</taxon>
        <taxon>Actinomycetes</taxon>
        <taxon>Kitasatosporales</taxon>
        <taxon>Streptomycetaceae</taxon>
        <taxon>Streptomyces</taxon>
    </lineage>
</organism>
<keyword evidence="1" id="KW-1133">Transmembrane helix</keyword>
<feature type="domain" description="Endonuclease/exonuclease/phosphatase" evidence="2">
    <location>
        <begin position="97"/>
        <end position="302"/>
    </location>
</feature>
<feature type="transmembrane region" description="Helical" evidence="1">
    <location>
        <begin position="29"/>
        <end position="50"/>
    </location>
</feature>
<sequence length="314" mass="33693">MPAAVAALVLLGLTAVLVARGTDRDGPTPLPQLLAFLPWLLAPGWLALLAAVLARRALLVVWALGVLAATGWYVQPYGPAAPDGAEERPAKARFRVLTANLQRGGATDALVELALRERPQVLAVQECDHRCVRALQAPRLREAYPHRVVAGVDGGARGSALLSRYPLRRTAGVPGELAMPGAVARIGGERVRIQVAHPMPPTPGDLDTWRRELDRLRRLAADRDGLPTLIAGDFNSSQDHAAFRAVLATGMHDAARLVGMSRTPTWPSRTAPPLGAQIDHVLLSKELVPLDGSFHDLPGSDHRAFLADVKLFPR</sequence>
<dbReference type="EMBL" id="BJMM01000062">
    <property type="protein sequence ID" value="GEB53762.1"/>
    <property type="molecule type" value="Genomic_DNA"/>
</dbReference>
<name>A0A4Y3R805_STRCI</name>
<dbReference type="Proteomes" id="UP000319210">
    <property type="component" value="Unassembled WGS sequence"/>
</dbReference>
<accession>A0A4Y3R805</accession>
<evidence type="ECO:0000259" key="2">
    <source>
        <dbReference type="Pfam" id="PF03372"/>
    </source>
</evidence>
<dbReference type="Gene3D" id="3.60.10.10">
    <property type="entry name" value="Endonuclease/exonuclease/phosphatase"/>
    <property type="match status" value="1"/>
</dbReference>
<protein>
    <submittedName>
        <fullName evidence="3">Membrane protein</fullName>
    </submittedName>
</protein>
<keyword evidence="4" id="KW-1185">Reference proteome</keyword>
<dbReference type="InterPro" id="IPR005135">
    <property type="entry name" value="Endo/exonuclease/phosphatase"/>
</dbReference>
<evidence type="ECO:0000256" key="1">
    <source>
        <dbReference type="SAM" id="Phobius"/>
    </source>
</evidence>